<evidence type="ECO:0000313" key="2">
    <source>
        <dbReference type="EMBL" id="VYS86344.1"/>
    </source>
</evidence>
<dbReference type="PROSITE" id="PS51097">
    <property type="entry name" value="PTS_EIIA_TYPE_5"/>
    <property type="match status" value="1"/>
</dbReference>
<dbReference type="AlphaFoldDB" id="A0A6N2S052"/>
<dbReference type="InterPro" id="IPR004716">
    <property type="entry name" value="PTS_IIA_glucitol/sorbitol-sp"/>
</dbReference>
<dbReference type="EMBL" id="CACRSQ010000002">
    <property type="protein sequence ID" value="VYS86344.1"/>
    <property type="molecule type" value="Genomic_DNA"/>
</dbReference>
<name>A0A6N2S052_9FIRM</name>
<dbReference type="GO" id="GO:0016301">
    <property type="term" value="F:kinase activity"/>
    <property type="evidence" value="ECO:0007669"/>
    <property type="project" value="TreeGrafter"/>
</dbReference>
<dbReference type="GO" id="GO:0009401">
    <property type="term" value="P:phosphoenolpyruvate-dependent sugar phosphotransferase system"/>
    <property type="evidence" value="ECO:0007669"/>
    <property type="project" value="InterPro"/>
</dbReference>
<dbReference type="InterPro" id="IPR036665">
    <property type="entry name" value="PTS_IIA_glucitol/sorbitol_sf"/>
</dbReference>
<dbReference type="Pfam" id="PF03829">
    <property type="entry name" value="PTSIIA_gutA"/>
    <property type="match status" value="1"/>
</dbReference>
<dbReference type="Gene3D" id="2.40.33.40">
    <property type="entry name" value="Phosphotransferase system, glucitol/sorbitol-specific IIA component"/>
    <property type="match status" value="1"/>
</dbReference>
<dbReference type="GO" id="GO:0005737">
    <property type="term" value="C:cytoplasm"/>
    <property type="evidence" value="ECO:0007669"/>
    <property type="project" value="InterPro"/>
</dbReference>
<gene>
    <name evidence="2" type="ORF">ACLFYP115_00720</name>
</gene>
<dbReference type="SUPFAM" id="SSF141530">
    <property type="entry name" value="PTSIIA/GutA-like"/>
    <property type="match status" value="1"/>
</dbReference>
<evidence type="ECO:0000256" key="1">
    <source>
        <dbReference type="PROSITE-ProRule" id="PRU00420"/>
    </source>
</evidence>
<dbReference type="GO" id="GO:0008982">
    <property type="term" value="F:protein-N(PI)-phosphohistidine-sugar phosphotransferase activity"/>
    <property type="evidence" value="ECO:0007669"/>
    <property type="project" value="InterPro"/>
</dbReference>
<dbReference type="RefSeq" id="WP_006569044.1">
    <property type="nucleotide sequence ID" value="NZ_BAABZP010000001.1"/>
</dbReference>
<protein>
    <submittedName>
        <fullName evidence="2">PTS system glucitol/sorbitol-specific transporter subunit IIA</fullName>
    </submittedName>
</protein>
<comment type="caution">
    <text evidence="1">Lacks conserved residue(s) required for the propagation of feature annotation.</text>
</comment>
<proteinExistence type="predicted"/>
<sequence>MILYETTVIDVGPEVKKFAEKGMLVTFAEKALITLKDYSYYIERSKINGEIGTARKLLIDGSEYTVIEIGSMVKDNLETLGHVTISFKEEGDCLPGSICVEKAEVPALRKGSRIQILSE</sequence>
<dbReference type="PANTHER" id="PTHR40398:SF1">
    <property type="entry name" value="PTS SYSTEM GLUCITOL_SORBITOL-SPECIFIC EIIA COMPONENT"/>
    <property type="match status" value="1"/>
</dbReference>
<reference evidence="2" key="1">
    <citation type="submission" date="2019-11" db="EMBL/GenBank/DDBJ databases">
        <authorList>
            <person name="Feng L."/>
        </authorList>
    </citation>
    <scope>NUCLEOTIDE SEQUENCE</scope>
    <source>
        <strain evidence="2">AcaccaeLFYP115</strain>
    </source>
</reference>
<accession>A0A6N2S052</accession>
<organism evidence="2">
    <name type="scientific">Anaerostipes caccae</name>
    <dbReference type="NCBI Taxonomy" id="105841"/>
    <lineage>
        <taxon>Bacteria</taxon>
        <taxon>Bacillati</taxon>
        <taxon>Bacillota</taxon>
        <taxon>Clostridia</taxon>
        <taxon>Lachnospirales</taxon>
        <taxon>Lachnospiraceae</taxon>
        <taxon>Anaerostipes</taxon>
    </lineage>
</organism>
<dbReference type="PANTHER" id="PTHR40398">
    <property type="entry name" value="PTS SYSTEM GLUCITOL/SORBITOL-SPECIFIC EIIA COMPONENT"/>
    <property type="match status" value="1"/>
</dbReference>